<evidence type="ECO:0000259" key="3">
    <source>
        <dbReference type="Pfam" id="PF02037"/>
    </source>
</evidence>
<dbReference type="AlphaFoldDB" id="A0A409XYY4"/>
<keyword evidence="2" id="KW-0812">Transmembrane</keyword>
<evidence type="ECO:0000313" key="5">
    <source>
        <dbReference type="Proteomes" id="UP000284706"/>
    </source>
</evidence>
<feature type="domain" description="SAP" evidence="3">
    <location>
        <begin position="84"/>
        <end position="110"/>
    </location>
</feature>
<keyword evidence="2" id="KW-0472">Membrane</keyword>
<dbReference type="InterPro" id="IPR003034">
    <property type="entry name" value="SAP_dom"/>
</dbReference>
<protein>
    <recommendedName>
        <fullName evidence="3">SAP domain-containing protein</fullName>
    </recommendedName>
</protein>
<evidence type="ECO:0000313" key="4">
    <source>
        <dbReference type="EMBL" id="PPQ95990.1"/>
    </source>
</evidence>
<evidence type="ECO:0000256" key="1">
    <source>
        <dbReference type="SAM" id="MobiDB-lite"/>
    </source>
</evidence>
<evidence type="ECO:0000256" key="2">
    <source>
        <dbReference type="SAM" id="Phobius"/>
    </source>
</evidence>
<comment type="caution">
    <text evidence="4">The sequence shown here is derived from an EMBL/GenBank/DDBJ whole genome shotgun (WGS) entry which is preliminary data.</text>
</comment>
<organism evidence="4 5">
    <name type="scientific">Gymnopilus dilepis</name>
    <dbReference type="NCBI Taxonomy" id="231916"/>
    <lineage>
        <taxon>Eukaryota</taxon>
        <taxon>Fungi</taxon>
        <taxon>Dikarya</taxon>
        <taxon>Basidiomycota</taxon>
        <taxon>Agaricomycotina</taxon>
        <taxon>Agaricomycetes</taxon>
        <taxon>Agaricomycetidae</taxon>
        <taxon>Agaricales</taxon>
        <taxon>Agaricineae</taxon>
        <taxon>Hymenogastraceae</taxon>
        <taxon>Gymnopilus</taxon>
    </lineage>
</organism>
<name>A0A409XYY4_9AGAR</name>
<dbReference type="InParanoid" id="A0A409XYY4"/>
<keyword evidence="2" id="KW-1133">Transmembrane helix</keyword>
<dbReference type="OrthoDB" id="3049189at2759"/>
<reference evidence="4 5" key="1">
    <citation type="journal article" date="2018" name="Evol. Lett.">
        <title>Horizontal gene cluster transfer increased hallucinogenic mushroom diversity.</title>
        <authorList>
            <person name="Reynolds H.T."/>
            <person name="Vijayakumar V."/>
            <person name="Gluck-Thaler E."/>
            <person name="Korotkin H.B."/>
            <person name="Matheny P.B."/>
            <person name="Slot J.C."/>
        </authorList>
    </citation>
    <scope>NUCLEOTIDE SEQUENCE [LARGE SCALE GENOMIC DNA]</scope>
    <source>
        <strain evidence="4 5">SRW20</strain>
    </source>
</reference>
<feature type="transmembrane region" description="Helical" evidence="2">
    <location>
        <begin position="14"/>
        <end position="35"/>
    </location>
</feature>
<gene>
    <name evidence="4" type="ORF">CVT26_016206</name>
</gene>
<accession>A0A409XYY4</accession>
<dbReference type="Proteomes" id="UP000284706">
    <property type="component" value="Unassembled WGS sequence"/>
</dbReference>
<keyword evidence="5" id="KW-1185">Reference proteome</keyword>
<dbReference type="Pfam" id="PF02037">
    <property type="entry name" value="SAP"/>
    <property type="match status" value="1"/>
</dbReference>
<dbReference type="EMBL" id="NHYE01001401">
    <property type="protein sequence ID" value="PPQ95990.1"/>
    <property type="molecule type" value="Genomic_DNA"/>
</dbReference>
<proteinExistence type="predicted"/>
<sequence>MTPLPADVLEFWRWMRAVTVVSTAVFLVVWLWGLYKLGRLFLRNRRLAAMDVEMDPRNDDSRLPFPGGVEDGQVTVQHLSIDIKKPDLSELCRRFGLGVTGNKDELKARLWAFSANRDGWQKFVPTARRMHRGPKMGAVVKAKSVKQSTRRANEIFNSGSTSNKVLPHLPNRLPASEGQGVAPQSQHIIAWAKAFSSAHPYVSSEERAAAGKARLERMRAERQQQLVLSTAPGPLDYTNARLDHSVASPSVMSNSMIHGIQPSSSITLPLPSEMLNVPSLVMPSAPILGTDALPAPSSTALMPTDPIDPAPSIHSHRPAPYPSPGSRSLQKTKTRTLKLRNGTIARAFTSQLSIGERCMAEQRPVHLSNLGTGKGSEGEFWSEFSDSSGHRLSYTAIVDRLSALRAKEDQKLAAEARAAFGEQFAEVFLYKKNGTVYVKESD</sequence>
<feature type="region of interest" description="Disordered" evidence="1">
    <location>
        <begin position="296"/>
        <end position="332"/>
    </location>
</feature>